<dbReference type="InterPro" id="IPR004159">
    <property type="entry name" value="Put_SAM_MeTrfase"/>
</dbReference>
<evidence type="ECO:0000256" key="4">
    <source>
        <dbReference type="ARBA" id="ARBA00022679"/>
    </source>
</evidence>
<dbReference type="Proteomes" id="UP000036987">
    <property type="component" value="Unassembled WGS sequence"/>
</dbReference>
<comment type="subcellular location">
    <subcellularLocation>
        <location evidence="10">Endomembrane system</location>
        <topology evidence="10">Single-pass membrane protein</topology>
    </subcellularLocation>
    <subcellularLocation>
        <location evidence="1">Membrane</location>
        <topology evidence="1">Single-pass type II membrane protein</topology>
    </subcellularLocation>
</comment>
<dbReference type="GO" id="GO:0008168">
    <property type="term" value="F:methyltransferase activity"/>
    <property type="evidence" value="ECO:0007669"/>
    <property type="project" value="UniProtKB-KW"/>
</dbReference>
<evidence type="ECO:0000256" key="1">
    <source>
        <dbReference type="ARBA" id="ARBA00004606"/>
    </source>
</evidence>
<dbReference type="CDD" id="cd02440">
    <property type="entry name" value="AdoMet_MTases"/>
    <property type="match status" value="1"/>
</dbReference>
<sequence>MVLGKNLRTDGRRSAYCSTTTVALLVALCLIGVWFLTSTTIVPVDLAATGSTSDVTREVSQNDNVVEDKQKEINLSDDQSEKSQEEANEKPEEIPVIETEERKDEADDATQGQSDSEGNKDDVKDNINPEKSEPKENVNENPQTDDDDSGGEFTQDKKDQVEIDPKVEETESKEVEHGDGETKNEEEGSSEMLVDPAQAELLNETRAINGSWATQAMESKKEKETKKSSDIKLAEYNWKLCNASTGHDYIPCLDNTKAKIRNTGHYEHRERHCPEEGPICLVSCPEGYKQSIKWPESRNKIWYANVPHTKLAAVKGHQNWVKVTGEYLTFPGGGTQFVNGALHYIDFIQENFPDIAWGKKTRVVLDVGCGVASFGGFLFERDVITMSFAPKDEHEAQVQFALERGIPAISAVMGTKRLPFPSRVFDVVHCARCRVPWHIEGGMLLLELNRMLRPGGYFVWSATPVYRNNPEDNAIWRAMKELTNSMCWEMVSKIKDSVNKVGVAIFKKPSSNECYENRKVNKPPLCKDSDDPNASWNVLLEACMHKAPIDPVIRGSQWPELWPKRLETPPYWLNGSQIGLYGQVLPVEFKVDYNHWKRVVSKSYLSGLGINWSNVRNVMDMRAIYGGFAAALKEINVWVLNVVPIDSADTLPIIYERGLFGIYHDWCESFSTYPRTYDLLHADHLFSLVKSRCKLLSVMAEVDRILRPEGTIVVRDDVDTISELEQIARSLHWEIHMTYSKEKEGLISMQKTIWHPEEIEAVMY</sequence>
<dbReference type="GO" id="GO:0016020">
    <property type="term" value="C:membrane"/>
    <property type="evidence" value="ECO:0007669"/>
    <property type="project" value="UniProtKB-SubCell"/>
</dbReference>
<dbReference type="GO" id="GO:0005737">
    <property type="term" value="C:cytoplasm"/>
    <property type="evidence" value="ECO:0000318"/>
    <property type="project" value="GO_Central"/>
</dbReference>
<feature type="compositionally biased region" description="Basic and acidic residues" evidence="11">
    <location>
        <begin position="117"/>
        <end position="138"/>
    </location>
</feature>
<dbReference type="Gene3D" id="3.40.50.150">
    <property type="entry name" value="Vaccinia Virus protein VP39"/>
    <property type="match status" value="1"/>
</dbReference>
<protein>
    <submittedName>
        <fullName evidence="13">S-adenosyl-L-methionine-dependent methyltransferases superfamilyprotein</fullName>
    </submittedName>
</protein>
<evidence type="ECO:0000256" key="10">
    <source>
        <dbReference type="ARBA" id="ARBA00037847"/>
    </source>
</evidence>
<evidence type="ECO:0000256" key="5">
    <source>
        <dbReference type="ARBA" id="ARBA00022692"/>
    </source>
</evidence>
<organism evidence="13 14">
    <name type="scientific">Zostera marina</name>
    <name type="common">Eelgrass</name>
    <dbReference type="NCBI Taxonomy" id="29655"/>
    <lineage>
        <taxon>Eukaryota</taxon>
        <taxon>Viridiplantae</taxon>
        <taxon>Streptophyta</taxon>
        <taxon>Embryophyta</taxon>
        <taxon>Tracheophyta</taxon>
        <taxon>Spermatophyta</taxon>
        <taxon>Magnoliopsida</taxon>
        <taxon>Liliopsida</taxon>
        <taxon>Zosteraceae</taxon>
        <taxon>Zostera</taxon>
    </lineage>
</organism>
<dbReference type="PANTHER" id="PTHR10108">
    <property type="entry name" value="SAM-DEPENDENT METHYLTRANSFERASE"/>
    <property type="match status" value="1"/>
</dbReference>
<evidence type="ECO:0000313" key="14">
    <source>
        <dbReference type="Proteomes" id="UP000036987"/>
    </source>
</evidence>
<evidence type="ECO:0000256" key="3">
    <source>
        <dbReference type="ARBA" id="ARBA00022603"/>
    </source>
</evidence>
<evidence type="ECO:0000256" key="11">
    <source>
        <dbReference type="SAM" id="MobiDB-lite"/>
    </source>
</evidence>
<dbReference type="AlphaFoldDB" id="A0A0K9PUL8"/>
<dbReference type="PANTHER" id="PTHR10108:SF1130">
    <property type="entry name" value="METHYLTRANSFERASE PMT26-RELATED"/>
    <property type="match status" value="1"/>
</dbReference>
<keyword evidence="6" id="KW-0735">Signal-anchor</keyword>
<accession>A0A0K9PUL8</accession>
<feature type="compositionally biased region" description="Basic and acidic residues" evidence="11">
    <location>
        <begin position="154"/>
        <end position="186"/>
    </location>
</feature>
<keyword evidence="5 12" id="KW-0812">Transmembrane</keyword>
<feature type="compositionally biased region" description="Polar residues" evidence="11">
    <location>
        <begin position="51"/>
        <end position="64"/>
    </location>
</feature>
<evidence type="ECO:0000256" key="12">
    <source>
        <dbReference type="SAM" id="Phobius"/>
    </source>
</evidence>
<dbReference type="OMA" id="VPEEPNN"/>
<dbReference type="STRING" id="29655.A0A0K9PUL8"/>
<dbReference type="GO" id="GO:0032259">
    <property type="term" value="P:methylation"/>
    <property type="evidence" value="ECO:0007669"/>
    <property type="project" value="UniProtKB-KW"/>
</dbReference>
<comment type="similarity">
    <text evidence="2">Belongs to the methyltransferase superfamily.</text>
</comment>
<dbReference type="GO" id="GO:0012505">
    <property type="term" value="C:endomembrane system"/>
    <property type="evidence" value="ECO:0007669"/>
    <property type="project" value="UniProtKB-SubCell"/>
</dbReference>
<dbReference type="OrthoDB" id="2013972at2759"/>
<name>A0A0K9PUL8_ZOSMR</name>
<feature type="transmembrane region" description="Helical" evidence="12">
    <location>
        <begin position="15"/>
        <end position="36"/>
    </location>
</feature>
<dbReference type="SUPFAM" id="SSF53335">
    <property type="entry name" value="S-adenosyl-L-methionine-dependent methyltransferases"/>
    <property type="match status" value="2"/>
</dbReference>
<dbReference type="EMBL" id="LFYR01000624">
    <property type="protein sequence ID" value="KMZ72619.1"/>
    <property type="molecule type" value="Genomic_DNA"/>
</dbReference>
<reference evidence="14" key="1">
    <citation type="journal article" date="2016" name="Nature">
        <title>The genome of the seagrass Zostera marina reveals angiosperm adaptation to the sea.</title>
        <authorList>
            <person name="Olsen J.L."/>
            <person name="Rouze P."/>
            <person name="Verhelst B."/>
            <person name="Lin Y.-C."/>
            <person name="Bayer T."/>
            <person name="Collen J."/>
            <person name="Dattolo E."/>
            <person name="De Paoli E."/>
            <person name="Dittami S."/>
            <person name="Maumus F."/>
            <person name="Michel G."/>
            <person name="Kersting A."/>
            <person name="Lauritano C."/>
            <person name="Lohaus R."/>
            <person name="Toepel M."/>
            <person name="Tonon T."/>
            <person name="Vanneste K."/>
            <person name="Amirebrahimi M."/>
            <person name="Brakel J."/>
            <person name="Bostroem C."/>
            <person name="Chovatia M."/>
            <person name="Grimwood J."/>
            <person name="Jenkins J.W."/>
            <person name="Jueterbock A."/>
            <person name="Mraz A."/>
            <person name="Stam W.T."/>
            <person name="Tice H."/>
            <person name="Bornberg-Bauer E."/>
            <person name="Green P.J."/>
            <person name="Pearson G.A."/>
            <person name="Procaccini G."/>
            <person name="Duarte C.M."/>
            <person name="Schmutz J."/>
            <person name="Reusch T.B.H."/>
            <person name="Van de Peer Y."/>
        </authorList>
    </citation>
    <scope>NUCLEOTIDE SEQUENCE [LARGE SCALE GENOMIC DNA]</scope>
    <source>
        <strain evidence="14">cv. Finnish</strain>
    </source>
</reference>
<keyword evidence="3 13" id="KW-0489">Methyltransferase</keyword>
<keyword evidence="14" id="KW-1185">Reference proteome</keyword>
<evidence type="ECO:0000256" key="7">
    <source>
        <dbReference type="ARBA" id="ARBA00022989"/>
    </source>
</evidence>
<evidence type="ECO:0000313" key="13">
    <source>
        <dbReference type="EMBL" id="KMZ72619.1"/>
    </source>
</evidence>
<evidence type="ECO:0000256" key="9">
    <source>
        <dbReference type="ARBA" id="ARBA00023180"/>
    </source>
</evidence>
<keyword evidence="8 12" id="KW-0472">Membrane</keyword>
<dbReference type="FunFam" id="3.40.50.150:FF:000084">
    <property type="entry name" value="probable methyltransferase PMT23"/>
    <property type="match status" value="1"/>
</dbReference>
<evidence type="ECO:0000256" key="6">
    <source>
        <dbReference type="ARBA" id="ARBA00022968"/>
    </source>
</evidence>
<keyword evidence="9" id="KW-0325">Glycoprotein</keyword>
<gene>
    <name evidence="13" type="ORF">ZOSMA_161G00790</name>
</gene>
<proteinExistence type="inferred from homology"/>
<keyword evidence="4 13" id="KW-0808">Transferase</keyword>
<feature type="region of interest" description="Disordered" evidence="11">
    <location>
        <begin position="51"/>
        <end position="193"/>
    </location>
</feature>
<evidence type="ECO:0000256" key="2">
    <source>
        <dbReference type="ARBA" id="ARBA00008361"/>
    </source>
</evidence>
<comment type="caution">
    <text evidence="13">The sequence shown here is derived from an EMBL/GenBank/DDBJ whole genome shotgun (WGS) entry which is preliminary data.</text>
</comment>
<dbReference type="InterPro" id="IPR029063">
    <property type="entry name" value="SAM-dependent_MTases_sf"/>
</dbReference>
<dbReference type="Pfam" id="PF03141">
    <property type="entry name" value="Methyltransf_29"/>
    <property type="match status" value="1"/>
</dbReference>
<keyword evidence="7 12" id="KW-1133">Transmembrane helix</keyword>
<evidence type="ECO:0000256" key="8">
    <source>
        <dbReference type="ARBA" id="ARBA00023136"/>
    </source>
</evidence>
<feature type="compositionally biased region" description="Basic and acidic residues" evidence="11">
    <location>
        <begin position="66"/>
        <end position="105"/>
    </location>
</feature>